<dbReference type="OrthoDB" id="516834at2"/>
<sequence>MHIRISNDAKMDLARIYWHGVEQFGERQAEQYYQTLTQRFFHIAENPFSYPAVDNIREGYRRSPCGVDSIYYRVTNHTIEIMRILGKQDTQQLLST</sequence>
<dbReference type="Proteomes" id="UP000315901">
    <property type="component" value="Unassembled WGS sequence"/>
</dbReference>
<reference evidence="2 3" key="1">
    <citation type="submission" date="2019-06" db="EMBL/GenBank/DDBJ databases">
        <title>A novel bacterium of genus Marinomonas, isolated from coastal sand.</title>
        <authorList>
            <person name="Huang H."/>
            <person name="Mo K."/>
            <person name="Hu Y."/>
        </authorList>
    </citation>
    <scope>NUCLEOTIDE SEQUENCE [LARGE SCALE GENOMIC DNA]</scope>
    <source>
        <strain evidence="2 3">HB171799</strain>
    </source>
</reference>
<proteinExistence type="predicted"/>
<dbReference type="InterPro" id="IPR035093">
    <property type="entry name" value="RelE/ParE_toxin_dom_sf"/>
</dbReference>
<name>A0A501WLW9_9GAMM</name>
<dbReference type="RefSeq" id="WP_140589399.1">
    <property type="nucleotide sequence ID" value="NZ_VFRR01000022.1"/>
</dbReference>
<dbReference type="EMBL" id="VFRR01000022">
    <property type="protein sequence ID" value="TPE49812.1"/>
    <property type="molecule type" value="Genomic_DNA"/>
</dbReference>
<dbReference type="Gene3D" id="3.30.2310.20">
    <property type="entry name" value="RelE-like"/>
    <property type="match status" value="1"/>
</dbReference>
<evidence type="ECO:0000256" key="1">
    <source>
        <dbReference type="ARBA" id="ARBA00022649"/>
    </source>
</evidence>
<dbReference type="InterPro" id="IPR007712">
    <property type="entry name" value="RelE/ParE_toxin"/>
</dbReference>
<evidence type="ECO:0000313" key="2">
    <source>
        <dbReference type="EMBL" id="TPE49812.1"/>
    </source>
</evidence>
<dbReference type="AlphaFoldDB" id="A0A501WLW9"/>
<keyword evidence="1" id="KW-1277">Toxin-antitoxin system</keyword>
<gene>
    <name evidence="2" type="ORF">FJM67_11410</name>
</gene>
<dbReference type="Pfam" id="PF05016">
    <property type="entry name" value="ParE_toxin"/>
    <property type="match status" value="1"/>
</dbReference>
<evidence type="ECO:0000313" key="3">
    <source>
        <dbReference type="Proteomes" id="UP000315901"/>
    </source>
</evidence>
<organism evidence="2 3">
    <name type="scientific">Maribrevibacterium harenarium</name>
    <dbReference type="NCBI Taxonomy" id="2589817"/>
    <lineage>
        <taxon>Bacteria</taxon>
        <taxon>Pseudomonadati</taxon>
        <taxon>Pseudomonadota</taxon>
        <taxon>Gammaproteobacteria</taxon>
        <taxon>Oceanospirillales</taxon>
        <taxon>Oceanospirillaceae</taxon>
        <taxon>Maribrevibacterium</taxon>
    </lineage>
</organism>
<keyword evidence="3" id="KW-1185">Reference proteome</keyword>
<comment type="caution">
    <text evidence="2">The sequence shown here is derived from an EMBL/GenBank/DDBJ whole genome shotgun (WGS) entry which is preliminary data.</text>
</comment>
<accession>A0A501WLW9</accession>
<protein>
    <submittedName>
        <fullName evidence="2">Type II toxin-antitoxin system RelE/ParE family toxin</fullName>
    </submittedName>
</protein>